<name>Q2SKG4_HAHCH</name>
<dbReference type="KEGG" id="hch:HCH_02026"/>
<dbReference type="EMBL" id="CP000155">
    <property type="protein sequence ID" value="ABC28860.1"/>
    <property type="molecule type" value="Genomic_DNA"/>
</dbReference>
<keyword evidence="2" id="KW-1185">Reference proteome</keyword>
<sequence length="32" mass="3411">MEFMLSGAPMLAAHDGDSFISSCQSTAYVVML</sequence>
<dbReference type="HOGENOM" id="CLU_3389699_0_0_6"/>
<organism evidence="1 2">
    <name type="scientific">Hahella chejuensis (strain KCTC 2396)</name>
    <dbReference type="NCBI Taxonomy" id="349521"/>
    <lineage>
        <taxon>Bacteria</taxon>
        <taxon>Pseudomonadati</taxon>
        <taxon>Pseudomonadota</taxon>
        <taxon>Gammaproteobacteria</taxon>
        <taxon>Oceanospirillales</taxon>
        <taxon>Hahellaceae</taxon>
        <taxon>Hahella</taxon>
    </lineage>
</organism>
<evidence type="ECO:0000313" key="1">
    <source>
        <dbReference type="EMBL" id="ABC28860.1"/>
    </source>
</evidence>
<gene>
    <name evidence="1" type="ordered locus">HCH_02026</name>
</gene>
<reference evidence="1 2" key="1">
    <citation type="journal article" date="2005" name="Nucleic Acids Res.">
        <title>Genomic blueprint of Hahella chejuensis, a marine microbe producing an algicidal agent.</title>
        <authorList>
            <person name="Jeong H."/>
            <person name="Yim J.H."/>
            <person name="Lee C."/>
            <person name="Choi S.-H."/>
            <person name="Park Y.K."/>
            <person name="Yoon S.H."/>
            <person name="Hur C.-G."/>
            <person name="Kang H.-Y."/>
            <person name="Kim D."/>
            <person name="Lee H.H."/>
            <person name="Park K.H."/>
            <person name="Park S.-H."/>
            <person name="Park H.-S."/>
            <person name="Lee H.K."/>
            <person name="Oh T.K."/>
            <person name="Kim J.F."/>
        </authorList>
    </citation>
    <scope>NUCLEOTIDE SEQUENCE [LARGE SCALE GENOMIC DNA]</scope>
    <source>
        <strain evidence="1 2">KCTC 2396</strain>
    </source>
</reference>
<dbReference type="AlphaFoldDB" id="Q2SKG4"/>
<accession>Q2SKG4</accession>
<evidence type="ECO:0000313" key="2">
    <source>
        <dbReference type="Proteomes" id="UP000000238"/>
    </source>
</evidence>
<dbReference type="Proteomes" id="UP000000238">
    <property type="component" value="Chromosome"/>
</dbReference>
<protein>
    <submittedName>
        <fullName evidence="1">Uncharacterized protein</fullName>
    </submittedName>
</protein>
<proteinExistence type="predicted"/>